<dbReference type="InterPro" id="IPR012999">
    <property type="entry name" value="Pyr_OxRdtase_I_AS"/>
</dbReference>
<keyword evidence="5" id="KW-0963">Cytoplasm</keyword>
<dbReference type="PROSITE" id="PS00076">
    <property type="entry name" value="PYRIDINE_REDOX_1"/>
    <property type="match status" value="1"/>
</dbReference>
<dbReference type="InterPro" id="IPR004099">
    <property type="entry name" value="Pyr_nucl-diS_OxRdtase_dimer"/>
</dbReference>
<feature type="domain" description="Pyridine nucleotide-disulphide oxidoreductase dimerisation" evidence="14">
    <location>
        <begin position="359"/>
        <end position="468"/>
    </location>
</feature>
<keyword evidence="8 13" id="KW-0560">Oxidoreductase</keyword>
<dbReference type="Pfam" id="PF07992">
    <property type="entry name" value="Pyr_redox_2"/>
    <property type="match status" value="1"/>
</dbReference>
<dbReference type="PANTHER" id="PTHR22912">
    <property type="entry name" value="DISULFIDE OXIDOREDUCTASE"/>
    <property type="match status" value="1"/>
</dbReference>
<feature type="domain" description="FAD/NAD(P)-binding" evidence="15">
    <location>
        <begin position="6"/>
        <end position="339"/>
    </location>
</feature>
<dbReference type="Proteomes" id="UP001575105">
    <property type="component" value="Unassembled WGS sequence"/>
</dbReference>
<proteinExistence type="inferred from homology"/>
<evidence type="ECO:0000256" key="7">
    <source>
        <dbReference type="ARBA" id="ARBA00022827"/>
    </source>
</evidence>
<dbReference type="Pfam" id="PF02852">
    <property type="entry name" value="Pyr_redox_dim"/>
    <property type="match status" value="1"/>
</dbReference>
<evidence type="ECO:0000256" key="11">
    <source>
        <dbReference type="ARBA" id="ARBA00023284"/>
    </source>
</evidence>
<comment type="subcellular location">
    <subcellularLocation>
        <location evidence="1">Cytoplasm</location>
    </subcellularLocation>
</comment>
<keyword evidence="10" id="KW-1015">Disulfide bond</keyword>
<dbReference type="InterPro" id="IPR023753">
    <property type="entry name" value="FAD/NAD-binding_dom"/>
</dbReference>
<dbReference type="Gene3D" id="3.50.50.60">
    <property type="entry name" value="FAD/NAD(P)-binding domain"/>
    <property type="match status" value="2"/>
</dbReference>
<dbReference type="InterPro" id="IPR036188">
    <property type="entry name" value="FAD/NAD-bd_sf"/>
</dbReference>
<dbReference type="NCBIfam" id="TIGR01350">
    <property type="entry name" value="lipoamide_DH"/>
    <property type="match status" value="1"/>
</dbReference>
<dbReference type="PRINTS" id="PR00368">
    <property type="entry name" value="FADPNR"/>
</dbReference>
<name>A0ABV4U7B6_9BACT</name>
<evidence type="ECO:0000256" key="8">
    <source>
        <dbReference type="ARBA" id="ARBA00023002"/>
    </source>
</evidence>
<evidence type="ECO:0000256" key="6">
    <source>
        <dbReference type="ARBA" id="ARBA00022630"/>
    </source>
</evidence>
<organism evidence="16 17">
    <name type="scientific">Natronomicrosphaera hydrolytica</name>
    <dbReference type="NCBI Taxonomy" id="3242702"/>
    <lineage>
        <taxon>Bacteria</taxon>
        <taxon>Pseudomonadati</taxon>
        <taxon>Planctomycetota</taxon>
        <taxon>Phycisphaerae</taxon>
        <taxon>Phycisphaerales</taxon>
        <taxon>Phycisphaeraceae</taxon>
        <taxon>Natronomicrosphaera</taxon>
    </lineage>
</organism>
<evidence type="ECO:0000256" key="13">
    <source>
        <dbReference type="RuleBase" id="RU003692"/>
    </source>
</evidence>
<comment type="miscellaneous">
    <text evidence="13">The active site is a redox-active disulfide bond.</text>
</comment>
<keyword evidence="9 13" id="KW-0520">NAD</keyword>
<dbReference type="EMBL" id="JBGUBD010000006">
    <property type="protein sequence ID" value="MFA9478737.1"/>
    <property type="molecule type" value="Genomic_DNA"/>
</dbReference>
<evidence type="ECO:0000259" key="14">
    <source>
        <dbReference type="Pfam" id="PF02852"/>
    </source>
</evidence>
<evidence type="ECO:0000256" key="5">
    <source>
        <dbReference type="ARBA" id="ARBA00022490"/>
    </source>
</evidence>
<dbReference type="PRINTS" id="PR00411">
    <property type="entry name" value="PNDRDTASEI"/>
</dbReference>
<dbReference type="PANTHER" id="PTHR22912:SF217">
    <property type="entry name" value="DIHYDROLIPOYL DEHYDROGENASE"/>
    <property type="match status" value="1"/>
</dbReference>
<reference evidence="16 17" key="1">
    <citation type="submission" date="2024-08" db="EMBL/GenBank/DDBJ databases">
        <title>Whole-genome sequencing of halo(alkali)philic microorganisms from hypersaline lakes.</title>
        <authorList>
            <person name="Sorokin D.Y."/>
            <person name="Merkel A.Y."/>
            <person name="Messina E."/>
            <person name="Yakimov M."/>
        </authorList>
    </citation>
    <scope>NUCLEOTIDE SEQUENCE [LARGE SCALE GENOMIC DNA]</scope>
    <source>
        <strain evidence="16 17">AB-hyl4</strain>
    </source>
</reference>
<comment type="cofactor">
    <cofactor evidence="13">
        <name>FAD</name>
        <dbReference type="ChEBI" id="CHEBI:57692"/>
    </cofactor>
    <text evidence="13">Binds 1 FAD per subunit.</text>
</comment>
<evidence type="ECO:0000256" key="3">
    <source>
        <dbReference type="ARBA" id="ARBA00012608"/>
    </source>
</evidence>
<dbReference type="EC" id="1.8.1.4" evidence="3 13"/>
<dbReference type="RefSeq" id="WP_425345665.1">
    <property type="nucleotide sequence ID" value="NZ_JBGUBD010000006.1"/>
</dbReference>
<dbReference type="PIRSF" id="PIRSF000350">
    <property type="entry name" value="Mercury_reductase_MerA"/>
    <property type="match status" value="1"/>
</dbReference>
<evidence type="ECO:0000313" key="16">
    <source>
        <dbReference type="EMBL" id="MFA9478737.1"/>
    </source>
</evidence>
<evidence type="ECO:0000256" key="9">
    <source>
        <dbReference type="ARBA" id="ARBA00023027"/>
    </source>
</evidence>
<keyword evidence="17" id="KW-1185">Reference proteome</keyword>
<dbReference type="InterPro" id="IPR016156">
    <property type="entry name" value="FAD/NAD-linked_Rdtase_dimer_sf"/>
</dbReference>
<dbReference type="SUPFAM" id="SSF51905">
    <property type="entry name" value="FAD/NAD(P)-binding domain"/>
    <property type="match status" value="1"/>
</dbReference>
<evidence type="ECO:0000256" key="2">
    <source>
        <dbReference type="ARBA" id="ARBA00007532"/>
    </source>
</evidence>
<accession>A0ABV4U7B6</accession>
<gene>
    <name evidence="16" type="primary">lpdA</name>
    <name evidence="16" type="ORF">ACERK3_10560</name>
</gene>
<sequence length="478" mass="51715">MAEQSFDLVVIGGGPGGYVAAIRAAQLGMKTACVERDKLGGVCLNWGCIPTKALLAGAEFYHHLKHEADAWGIEADNVRHNWEKVIGRSRNVAGQMNKGIHFLFKKHKITHFEGHAHIPKQGVIEVFGPEDTSRKGKAKETLKAKHILIATGAGPRPLPGADFDGETVISSKEAMALKKQPEKLLIIGAGAIGMEFAYFYNAFGTEVTVVEMVDRLLPIEDEEVSKAIARAFKKQGIKSYTGHKTEKIERTDKGIKAHISPIDDKGKAKPFTLEADKVIVAIGVKGKYDGLFDDKLGIEIFKDHIKVDKKTYKTSVDGIYAIGDVIGPPWLAHVASEEAIVCVEKIAGHDADDIDYSSIPGCTYCNPQVASLGLTEQACKEQKLDYNVGKFPFTASGKAQALGNAEGFVKLITDKKHGEILGVHMIGENVTELIAELGLAKKLEATADEVIATIHAHPTLSEAVHEAALGTDGRMIHF</sequence>
<evidence type="ECO:0000256" key="1">
    <source>
        <dbReference type="ARBA" id="ARBA00004496"/>
    </source>
</evidence>
<dbReference type="Gene3D" id="3.30.390.30">
    <property type="match status" value="1"/>
</dbReference>
<evidence type="ECO:0000256" key="12">
    <source>
        <dbReference type="ARBA" id="ARBA00049187"/>
    </source>
</evidence>
<evidence type="ECO:0000256" key="4">
    <source>
        <dbReference type="ARBA" id="ARBA00016961"/>
    </source>
</evidence>
<evidence type="ECO:0000259" key="15">
    <source>
        <dbReference type="Pfam" id="PF07992"/>
    </source>
</evidence>
<dbReference type="GO" id="GO:0004148">
    <property type="term" value="F:dihydrolipoyl dehydrogenase (NADH) activity"/>
    <property type="evidence" value="ECO:0007669"/>
    <property type="project" value="UniProtKB-EC"/>
</dbReference>
<comment type="similarity">
    <text evidence="2 13">Belongs to the class-I pyridine nucleotide-disulfide oxidoreductase family.</text>
</comment>
<comment type="caution">
    <text evidence="16">The sequence shown here is derived from an EMBL/GenBank/DDBJ whole genome shotgun (WGS) entry which is preliminary data.</text>
</comment>
<comment type="catalytic activity">
    <reaction evidence="12 13">
        <text>N(6)-[(R)-dihydrolipoyl]-L-lysyl-[protein] + NAD(+) = N(6)-[(R)-lipoyl]-L-lysyl-[protein] + NADH + H(+)</text>
        <dbReference type="Rhea" id="RHEA:15045"/>
        <dbReference type="Rhea" id="RHEA-COMP:10474"/>
        <dbReference type="Rhea" id="RHEA-COMP:10475"/>
        <dbReference type="ChEBI" id="CHEBI:15378"/>
        <dbReference type="ChEBI" id="CHEBI:57540"/>
        <dbReference type="ChEBI" id="CHEBI:57945"/>
        <dbReference type="ChEBI" id="CHEBI:83099"/>
        <dbReference type="ChEBI" id="CHEBI:83100"/>
        <dbReference type="EC" id="1.8.1.4"/>
    </reaction>
</comment>
<dbReference type="SUPFAM" id="SSF55424">
    <property type="entry name" value="FAD/NAD-linked reductases, dimerisation (C-terminal) domain"/>
    <property type="match status" value="1"/>
</dbReference>
<dbReference type="InterPro" id="IPR050151">
    <property type="entry name" value="Class-I_Pyr_Nuc-Dis_Oxidored"/>
</dbReference>
<evidence type="ECO:0000256" key="10">
    <source>
        <dbReference type="ARBA" id="ARBA00023157"/>
    </source>
</evidence>
<dbReference type="InterPro" id="IPR001100">
    <property type="entry name" value="Pyr_nuc-diS_OxRdtase"/>
</dbReference>
<keyword evidence="6 13" id="KW-0285">Flavoprotein</keyword>
<protein>
    <recommendedName>
        <fullName evidence="4 13">Dihydrolipoyl dehydrogenase</fullName>
        <ecNumber evidence="3 13">1.8.1.4</ecNumber>
    </recommendedName>
</protein>
<keyword evidence="7 13" id="KW-0274">FAD</keyword>
<keyword evidence="11 13" id="KW-0676">Redox-active center</keyword>
<dbReference type="InterPro" id="IPR006258">
    <property type="entry name" value="Lipoamide_DH"/>
</dbReference>
<evidence type="ECO:0000313" key="17">
    <source>
        <dbReference type="Proteomes" id="UP001575105"/>
    </source>
</evidence>